<dbReference type="Pfam" id="PF02649">
    <property type="entry name" value="GCHY-1"/>
    <property type="match status" value="1"/>
</dbReference>
<comment type="similarity">
    <text evidence="2">Belongs to the GTP cyclohydrolase IV family.</text>
</comment>
<comment type="catalytic activity">
    <reaction evidence="2">
        <text>GTP + H2O = 7,8-dihydroneopterin 3'-triphosphate + formate + H(+)</text>
        <dbReference type="Rhea" id="RHEA:17473"/>
        <dbReference type="ChEBI" id="CHEBI:15377"/>
        <dbReference type="ChEBI" id="CHEBI:15378"/>
        <dbReference type="ChEBI" id="CHEBI:15740"/>
        <dbReference type="ChEBI" id="CHEBI:37565"/>
        <dbReference type="ChEBI" id="CHEBI:58462"/>
        <dbReference type="EC" id="3.5.4.16"/>
    </reaction>
</comment>
<comment type="pathway">
    <text evidence="2">Cofactor biosynthesis; 7,8-dihydroneopterin triphosphate biosynthesis; 7,8-dihydroneopterin triphosphate from GTP: step 1/1.</text>
</comment>
<evidence type="ECO:0000313" key="3">
    <source>
        <dbReference type="EMBL" id="BDQ35672.1"/>
    </source>
</evidence>
<name>A0ABM8AW11_9BACT</name>
<dbReference type="EMBL" id="AP026709">
    <property type="protein sequence ID" value="BDQ35672.1"/>
    <property type="molecule type" value="Genomic_DNA"/>
</dbReference>
<sequence length="270" mass="30398">MGGWGKGRGIIFMEDVQKQQAKIAMPIDRVGVKGLRQPIIVRDRESGIQHTVADVSLSVDLPAEFKGTHMSRFVEALEHWSGDLDYTSFRTLLDDIVVRLQARSAHVRFVFPYFLRRKSPKSGASCLMDYTCRVDGYLKDGKLRFTLGADVPVMTVCPCSLAISDYGAHSQRAEIRIRTRFHGFLWLEDLIEIGESAGSSPVYSLLKREDEKHVTESSFSNPTFVEDVVRAVGKGLADHPQVDWYTVEVESFESIHNHSAFAVMESQDIE</sequence>
<evidence type="ECO:0000313" key="4">
    <source>
        <dbReference type="Proteomes" id="UP001317742"/>
    </source>
</evidence>
<dbReference type="PANTHER" id="PTHR36445">
    <property type="entry name" value="GTP CYCLOHYDROLASE MPTA"/>
    <property type="match status" value="1"/>
</dbReference>
<evidence type="ECO:0000256" key="2">
    <source>
        <dbReference type="HAMAP-Rule" id="MF_01527"/>
    </source>
</evidence>
<keyword evidence="1 2" id="KW-0378">Hydrolase</keyword>
<dbReference type="HAMAP" id="MF_01527_B">
    <property type="entry name" value="GTP_cyclohydrol_B"/>
    <property type="match status" value="1"/>
</dbReference>
<dbReference type="NCBIfam" id="NF010200">
    <property type="entry name" value="PRK13674.1-1"/>
    <property type="match status" value="1"/>
</dbReference>
<dbReference type="InterPro" id="IPR022838">
    <property type="entry name" value="GTP_cyclohydrolase_FolE2"/>
</dbReference>
<protein>
    <recommendedName>
        <fullName evidence="2">GTP cyclohydrolase FolE2</fullName>
        <ecNumber evidence="2">3.5.4.16</ecNumber>
    </recommendedName>
</protein>
<dbReference type="PANTHER" id="PTHR36445:SF1">
    <property type="entry name" value="GTP CYCLOHYDROLASE MPTA"/>
    <property type="match status" value="1"/>
</dbReference>
<dbReference type="EC" id="3.5.4.16" evidence="2"/>
<evidence type="ECO:0000256" key="1">
    <source>
        <dbReference type="ARBA" id="ARBA00022801"/>
    </source>
</evidence>
<gene>
    <name evidence="2" type="primary">folE2</name>
    <name evidence="3" type="ORF">SYK_00320</name>
</gene>
<organism evidence="3 4">
    <name type="scientific">Pseudodesulfovibrio nedwellii</name>
    <dbReference type="NCBI Taxonomy" id="2973072"/>
    <lineage>
        <taxon>Bacteria</taxon>
        <taxon>Pseudomonadati</taxon>
        <taxon>Thermodesulfobacteriota</taxon>
        <taxon>Desulfovibrionia</taxon>
        <taxon>Desulfovibrionales</taxon>
        <taxon>Desulfovibrionaceae</taxon>
    </lineage>
</organism>
<proteinExistence type="inferred from homology"/>
<keyword evidence="4" id="KW-1185">Reference proteome</keyword>
<reference evidence="3 4" key="1">
    <citation type="submission" date="2022-08" db="EMBL/GenBank/DDBJ databases">
        <title>Genome Sequence of the sulphate-reducing bacterium, Pseudodesulfovibrio sp. SYK.</title>
        <authorList>
            <person name="Kondo R."/>
            <person name="Kataoka T."/>
        </authorList>
    </citation>
    <scope>NUCLEOTIDE SEQUENCE [LARGE SCALE GENOMIC DNA]</scope>
    <source>
        <strain evidence="3 4">SYK</strain>
    </source>
</reference>
<feature type="site" description="May be catalytically important" evidence="2">
    <location>
        <position position="157"/>
    </location>
</feature>
<comment type="function">
    <text evidence="2">Converts GTP to 7,8-dihydroneopterin triphosphate.</text>
</comment>
<dbReference type="Proteomes" id="UP001317742">
    <property type="component" value="Chromosome"/>
</dbReference>
<dbReference type="InterPro" id="IPR003801">
    <property type="entry name" value="GTP_cyclohydrolase_FolE2/MptA"/>
</dbReference>
<accession>A0ABM8AW11</accession>
<dbReference type="Gene3D" id="3.10.270.10">
    <property type="entry name" value="Urate Oxidase"/>
    <property type="match status" value="1"/>
</dbReference>